<reference evidence="2 3" key="1">
    <citation type="journal article" date="2013" name="Genome Announc.">
        <title>Draft Genome Sequence of an Alphaproteobacterium, Caenispirillum salinarum AK4(T), Isolated from a Solar Saltern.</title>
        <authorList>
            <person name="Khatri I."/>
            <person name="Singh A."/>
            <person name="Korpole S."/>
            <person name="Pinnaka A.K."/>
            <person name="Subramanian S."/>
        </authorList>
    </citation>
    <scope>NUCLEOTIDE SEQUENCE [LARGE SCALE GENOMIC DNA]</scope>
    <source>
        <strain evidence="2 3">AK4</strain>
    </source>
</reference>
<dbReference type="AlphaFoldDB" id="K9HR80"/>
<accession>K9HR80</accession>
<keyword evidence="3" id="KW-1185">Reference proteome</keyword>
<dbReference type="EMBL" id="ANHY01000002">
    <property type="protein sequence ID" value="EKV32783.1"/>
    <property type="molecule type" value="Genomic_DNA"/>
</dbReference>
<proteinExistence type="predicted"/>
<feature type="region of interest" description="Disordered" evidence="1">
    <location>
        <begin position="24"/>
        <end position="44"/>
    </location>
</feature>
<evidence type="ECO:0000256" key="1">
    <source>
        <dbReference type="SAM" id="MobiDB-lite"/>
    </source>
</evidence>
<comment type="caution">
    <text evidence="2">The sequence shown here is derived from an EMBL/GenBank/DDBJ whole genome shotgun (WGS) entry which is preliminary data.</text>
</comment>
<gene>
    <name evidence="2" type="ORF">C882_1621</name>
</gene>
<name>K9HR80_9PROT</name>
<protein>
    <submittedName>
        <fullName evidence="2">Uncharacterized protein</fullName>
    </submittedName>
</protein>
<dbReference type="Proteomes" id="UP000009881">
    <property type="component" value="Unassembled WGS sequence"/>
</dbReference>
<sequence length="44" mass="4750">MSPPQAPDQRRLVFRSDVVAPAAIHHVHDRGSSKATPAFETDPG</sequence>
<organism evidence="2 3">
    <name type="scientific">Caenispirillum salinarum AK4</name>
    <dbReference type="NCBI Taxonomy" id="1238182"/>
    <lineage>
        <taxon>Bacteria</taxon>
        <taxon>Pseudomonadati</taxon>
        <taxon>Pseudomonadota</taxon>
        <taxon>Alphaproteobacteria</taxon>
        <taxon>Rhodospirillales</taxon>
        <taxon>Novispirillaceae</taxon>
        <taxon>Caenispirillum</taxon>
    </lineage>
</organism>
<evidence type="ECO:0000313" key="3">
    <source>
        <dbReference type="Proteomes" id="UP000009881"/>
    </source>
</evidence>
<dbReference type="STRING" id="1238182.C882_1621"/>
<evidence type="ECO:0000313" key="2">
    <source>
        <dbReference type="EMBL" id="EKV32783.1"/>
    </source>
</evidence>